<dbReference type="SUPFAM" id="SSF51161">
    <property type="entry name" value="Trimeric LpxA-like enzymes"/>
    <property type="match status" value="1"/>
</dbReference>
<dbReference type="InterPro" id="IPR047324">
    <property type="entry name" value="LbH_gamma_CA-like"/>
</dbReference>
<name>A0A7I7XSM9_9MYCO</name>
<dbReference type="InterPro" id="IPR001451">
    <property type="entry name" value="Hexapep"/>
</dbReference>
<evidence type="ECO:0000313" key="2">
    <source>
        <dbReference type="Proteomes" id="UP000466931"/>
    </source>
</evidence>
<dbReference type="InterPro" id="IPR050484">
    <property type="entry name" value="Transf_Hexapept/Carb_Anhydrase"/>
</dbReference>
<dbReference type="EMBL" id="AP022612">
    <property type="protein sequence ID" value="BBZ32211.1"/>
    <property type="molecule type" value="Genomic_DNA"/>
</dbReference>
<keyword evidence="2" id="KW-1185">Reference proteome</keyword>
<dbReference type="Gene3D" id="2.160.10.10">
    <property type="entry name" value="Hexapeptide repeat proteins"/>
    <property type="match status" value="1"/>
</dbReference>
<reference evidence="1" key="2">
    <citation type="submission" date="2020-02" db="EMBL/GenBank/DDBJ databases">
        <authorList>
            <person name="Matsumoto Y."/>
            <person name="Motooka D."/>
            <person name="Nakamura S."/>
        </authorList>
    </citation>
    <scope>NUCLEOTIDE SEQUENCE</scope>
    <source>
        <strain evidence="1">JCM 13671</strain>
    </source>
</reference>
<organism evidence="1 2">
    <name type="scientific">Mycolicibacterium confluentis</name>
    <dbReference type="NCBI Taxonomy" id="28047"/>
    <lineage>
        <taxon>Bacteria</taxon>
        <taxon>Bacillati</taxon>
        <taxon>Actinomycetota</taxon>
        <taxon>Actinomycetes</taxon>
        <taxon>Mycobacteriales</taxon>
        <taxon>Mycobacteriaceae</taxon>
        <taxon>Mycolicibacterium</taxon>
    </lineage>
</organism>
<dbReference type="PANTHER" id="PTHR13061">
    <property type="entry name" value="DYNACTIN SUBUNIT P25"/>
    <property type="match status" value="1"/>
</dbReference>
<gene>
    <name evidence="1" type="ORF">MCNF_08160</name>
</gene>
<protein>
    <submittedName>
        <fullName evidence="1">Gamma carbonic anhydrase family protein</fullName>
    </submittedName>
</protein>
<dbReference type="Pfam" id="PF00132">
    <property type="entry name" value="Hexapep"/>
    <property type="match status" value="1"/>
</dbReference>
<evidence type="ECO:0000313" key="1">
    <source>
        <dbReference type="EMBL" id="BBZ32211.1"/>
    </source>
</evidence>
<proteinExistence type="predicted"/>
<dbReference type="RefSeq" id="WP_085153877.1">
    <property type="nucleotide sequence ID" value="NZ_AP022612.1"/>
</dbReference>
<dbReference type="AlphaFoldDB" id="A0A7I7XSM9"/>
<sequence length="174" mass="18083">MPEPLILSLKGRTPRLHADSWVAPNASVIGDVILAARSSVWYSATLRAEIEPIEVGYGSNIQDGVTVHTDPEFPVTIGAGVSVGHNAVLHGCTIEDDVLVGMGAVVLNGAVIGKGSLIAASALVPQGMVIPPKSLVAGVPGKIRRELSDAEVAANHYNSEVYQHLIEVHRGASG</sequence>
<dbReference type="InterPro" id="IPR011004">
    <property type="entry name" value="Trimer_LpxA-like_sf"/>
</dbReference>
<dbReference type="CDD" id="cd04645">
    <property type="entry name" value="LbH_gamma_CA_like"/>
    <property type="match status" value="1"/>
</dbReference>
<accession>A0A7I7XSM9</accession>
<dbReference type="Proteomes" id="UP000466931">
    <property type="component" value="Chromosome"/>
</dbReference>
<reference evidence="1" key="1">
    <citation type="journal article" date="2019" name="Emerg. Microbes Infect.">
        <title>Comprehensive subspecies identification of 175 nontuberculous mycobacteria species based on 7547 genomic profiles.</title>
        <authorList>
            <person name="Matsumoto Y."/>
            <person name="Kinjo T."/>
            <person name="Motooka D."/>
            <person name="Nabeya D."/>
            <person name="Jung N."/>
            <person name="Uechi K."/>
            <person name="Horii T."/>
            <person name="Iida T."/>
            <person name="Fujita J."/>
            <person name="Nakamura S."/>
        </authorList>
    </citation>
    <scope>NUCLEOTIDE SEQUENCE [LARGE SCALE GENOMIC DNA]</scope>
    <source>
        <strain evidence="1">JCM 13671</strain>
    </source>
</reference>
<dbReference type="PANTHER" id="PTHR13061:SF29">
    <property type="entry name" value="GAMMA CARBONIC ANHYDRASE-LIKE 1, MITOCHONDRIAL-RELATED"/>
    <property type="match status" value="1"/>
</dbReference>